<gene>
    <name evidence="3" type="ORF">GGI19_002531</name>
</gene>
<feature type="region of interest" description="Disordered" evidence="1">
    <location>
        <begin position="234"/>
        <end position="310"/>
    </location>
</feature>
<protein>
    <recommendedName>
        <fullName evidence="5">Chitin-binding type-2 domain-containing protein</fullName>
    </recommendedName>
</protein>
<evidence type="ECO:0000313" key="4">
    <source>
        <dbReference type="Proteomes" id="UP001140011"/>
    </source>
</evidence>
<reference evidence="3" key="1">
    <citation type="submission" date="2022-07" db="EMBL/GenBank/DDBJ databases">
        <title>Phylogenomic reconstructions and comparative analyses of Kickxellomycotina fungi.</title>
        <authorList>
            <person name="Reynolds N.K."/>
            <person name="Stajich J.E."/>
            <person name="Barry K."/>
            <person name="Grigoriev I.V."/>
            <person name="Crous P."/>
            <person name="Smith M.E."/>
        </authorList>
    </citation>
    <scope>NUCLEOTIDE SEQUENCE</scope>
    <source>
        <strain evidence="3">BCRC 34297</strain>
    </source>
</reference>
<feature type="signal peptide" evidence="2">
    <location>
        <begin position="1"/>
        <end position="20"/>
    </location>
</feature>
<feature type="region of interest" description="Disordered" evidence="1">
    <location>
        <begin position="157"/>
        <end position="186"/>
    </location>
</feature>
<keyword evidence="4" id="KW-1185">Reference proteome</keyword>
<dbReference type="EMBL" id="JANBUH010000128">
    <property type="protein sequence ID" value="KAJ2754268.1"/>
    <property type="molecule type" value="Genomic_DNA"/>
</dbReference>
<dbReference type="Proteomes" id="UP001140011">
    <property type="component" value="Unassembled WGS sequence"/>
</dbReference>
<accession>A0A9W8GZK6</accession>
<evidence type="ECO:0000313" key="3">
    <source>
        <dbReference type="EMBL" id="KAJ2754268.1"/>
    </source>
</evidence>
<keyword evidence="2" id="KW-0732">Signal</keyword>
<feature type="compositionally biased region" description="Low complexity" evidence="1">
    <location>
        <begin position="168"/>
        <end position="186"/>
    </location>
</feature>
<dbReference type="OrthoDB" id="5569703at2759"/>
<sequence>MKVWVSSSMVVLMVATTITGDSTCTPGAYRCGSPSGQGTTFYQCDIGSVEVQKTCAPGTVCYTQGSTILCGFAVNTANQLTPASNSLTVGAQCSFVSPYDEYMCPGPSGQYDYFLRCLAGNYVHFACPPGTACVKHEGQNMYCGFRSQPADINAANATSAAPVPPTAPTASSSISESSSSSSTSESFSLAPTSPIFSASSAGTVPGTSVDLSISLGGTTTASISVSATTISSGDTITDFPPLFPPTSASNIDSSTSSESTSSDLSSDLFTSTTTSTEELTTTTSEVPSVDISTGSTIGAPSSVENSANSASPTLTATPAFALTGPIISSGLEMLLNNGVHLPFPLPDINIPAIDLATVHLPDMTFDGIAITAIPLPSITIPPFDPISLTQFSYITDLMSRAGITFDDLAKLPIPDLSHIDLSNLGNINPAALMSLIHVNRVSLPTDVAVATPLPETVASIQTSPHTTTLDANGIEGLIGLSIMTYGTQK</sequence>
<proteinExistence type="predicted"/>
<evidence type="ECO:0008006" key="5">
    <source>
        <dbReference type="Google" id="ProtNLM"/>
    </source>
</evidence>
<comment type="caution">
    <text evidence="3">The sequence shown here is derived from an EMBL/GenBank/DDBJ whole genome shotgun (WGS) entry which is preliminary data.</text>
</comment>
<evidence type="ECO:0000256" key="1">
    <source>
        <dbReference type="SAM" id="MobiDB-lite"/>
    </source>
</evidence>
<feature type="chain" id="PRO_5040727310" description="Chitin-binding type-2 domain-containing protein" evidence="2">
    <location>
        <begin position="21"/>
        <end position="489"/>
    </location>
</feature>
<evidence type="ECO:0000256" key="2">
    <source>
        <dbReference type="SAM" id="SignalP"/>
    </source>
</evidence>
<feature type="compositionally biased region" description="Low complexity" evidence="1">
    <location>
        <begin position="252"/>
        <end position="284"/>
    </location>
</feature>
<feature type="compositionally biased region" description="Polar residues" evidence="1">
    <location>
        <begin position="290"/>
        <end position="304"/>
    </location>
</feature>
<name>A0A9W8GZK6_9FUNG</name>
<organism evidence="3 4">
    <name type="scientific">Coemansia pectinata</name>
    <dbReference type="NCBI Taxonomy" id="1052879"/>
    <lineage>
        <taxon>Eukaryota</taxon>
        <taxon>Fungi</taxon>
        <taxon>Fungi incertae sedis</taxon>
        <taxon>Zoopagomycota</taxon>
        <taxon>Kickxellomycotina</taxon>
        <taxon>Kickxellomycetes</taxon>
        <taxon>Kickxellales</taxon>
        <taxon>Kickxellaceae</taxon>
        <taxon>Coemansia</taxon>
    </lineage>
</organism>
<dbReference type="AlphaFoldDB" id="A0A9W8GZK6"/>